<evidence type="ECO:0000313" key="2">
    <source>
        <dbReference type="Proteomes" id="UP001148184"/>
    </source>
</evidence>
<organism evidence="1 2">
    <name type="scientific">Pseudomonas rubra</name>
    <dbReference type="NCBI Taxonomy" id="2942627"/>
    <lineage>
        <taxon>Bacteria</taxon>
        <taxon>Pseudomonadati</taxon>
        <taxon>Pseudomonadota</taxon>
        <taxon>Gammaproteobacteria</taxon>
        <taxon>Pseudomonadales</taxon>
        <taxon>Pseudomonadaceae</taxon>
        <taxon>Pseudomonas</taxon>
    </lineage>
</organism>
<dbReference type="EMBL" id="JAMDGZ010000022">
    <property type="protein sequence ID" value="MDD1014322.1"/>
    <property type="molecule type" value="Genomic_DNA"/>
</dbReference>
<gene>
    <name evidence="1" type="ORF">M5G17_11620</name>
</gene>
<sequence length="229" mass="24802">MSFKWATEWTRSDAIAGLALIFAAAAAGIAYQAENRANKAERREAEAVAIAVGGKVRSIANNNEFSAQFMHRFLDHKAASPKDHLQMDAYIIEFAADLDLPELVLTPEQITALAHTDTNVATLLTACSDRRMGVQANTKKLADARPGQLTNTQLAAAQILPYRLREMGKACKASLEALIVLVPDLPKILGPIPNTVGEMMEAETTALGAREYGSYIKFLTQEAKTSGQD</sequence>
<keyword evidence="2" id="KW-1185">Reference proteome</keyword>
<dbReference type="RefSeq" id="WP_273893062.1">
    <property type="nucleotide sequence ID" value="NZ_JAMDGP010000029.1"/>
</dbReference>
<comment type="caution">
    <text evidence="1">The sequence shown here is derived from an EMBL/GenBank/DDBJ whole genome shotgun (WGS) entry which is preliminary data.</text>
</comment>
<proteinExistence type="predicted"/>
<accession>A0ABT5P7P3</accession>
<evidence type="ECO:0000313" key="1">
    <source>
        <dbReference type="EMBL" id="MDD1014322.1"/>
    </source>
</evidence>
<dbReference type="Proteomes" id="UP001148184">
    <property type="component" value="Unassembled WGS sequence"/>
</dbReference>
<protein>
    <submittedName>
        <fullName evidence="1">Uncharacterized protein</fullName>
    </submittedName>
</protein>
<name>A0ABT5P7P3_9PSED</name>
<reference evidence="1 2" key="1">
    <citation type="submission" date="2022-05" db="EMBL/GenBank/DDBJ databases">
        <title>Novel Pseudomonas spp. Isolated from a Rainbow Trout Aquaculture Facility.</title>
        <authorList>
            <person name="Testerman T."/>
            <person name="Graf J."/>
        </authorList>
    </citation>
    <scope>NUCLEOTIDE SEQUENCE [LARGE SCALE GENOMIC DNA]</scope>
    <source>
        <strain evidence="1 2">ID1025</strain>
    </source>
</reference>